<dbReference type="RefSeq" id="WP_281796387.1">
    <property type="nucleotide sequence ID" value="NZ_BSDR01000001.1"/>
</dbReference>
<protein>
    <recommendedName>
        <fullName evidence="5">Efflux transporter outer membrane subunit</fullName>
    </recommendedName>
</protein>
<comment type="similarity">
    <text evidence="1 2">Belongs to the outer membrane factor (OMF) (TC 1.B.17) family.</text>
</comment>
<keyword evidence="2" id="KW-1134">Transmembrane beta strand</keyword>
<sequence>MLKKNLEEKTPCRKAEVLKYASLVVFGFCWITGCTVGPNFKPPNPSLPAAWKGATAADSARISTTVPEPVTLVEWWKSFNDSTLSSLMERAMRSNLDVRQASARIRQARASRGVGAAALWPTLDASALYRRSGSGDSSSGGNTTDTSSLIRGGGDQNLFSAGLDAAWELDFFGGTRRNIEALDADLQATVEDRRDVLVTLLAEVGVNYIDLRGLQGQKAIAEENLRAQQKTADITRRRFEAGFVTGLDVANAAAQTATTASRIPVLEASIQSTIYNLSVLLGEPPTALAQELQEKAPIPVTPPQIPIGLPSDLIRRRPDIRRVEAQIHAATARIGVATADLYPKFSLTGNLQFSADDFASVANWNNRSWSVGPNVLWPIFDAGRIRWNIEVQKAVEEQTLLAYEQTVLSALKDVETSLVAYAREQENLKLLGEAVMNNRKAVDLSMELYTSGQTDFLNVITAQQSLFVSEEAQILSRRNLAIDGVSLYKALGGGWEKGEEGMVR</sequence>
<dbReference type="Pfam" id="PF02321">
    <property type="entry name" value="OEP"/>
    <property type="match status" value="2"/>
</dbReference>
<keyword evidence="2" id="KW-0564">Palmitate</keyword>
<dbReference type="AlphaFoldDB" id="A0A9W6FWG5"/>
<dbReference type="Proteomes" id="UP001144372">
    <property type="component" value="Unassembled WGS sequence"/>
</dbReference>
<reference evidence="3" key="1">
    <citation type="submission" date="2022-12" db="EMBL/GenBank/DDBJ databases">
        <title>Reference genome sequencing for broad-spectrum identification of bacterial and archaeal isolates by mass spectrometry.</title>
        <authorList>
            <person name="Sekiguchi Y."/>
            <person name="Tourlousse D.M."/>
        </authorList>
    </citation>
    <scope>NUCLEOTIDE SEQUENCE</scope>
    <source>
        <strain evidence="3">ASRB1</strain>
    </source>
</reference>
<comment type="subcellular location">
    <subcellularLocation>
        <location evidence="2">Cell membrane</location>
        <topology evidence="2">Lipid-anchor</topology>
    </subcellularLocation>
</comment>
<evidence type="ECO:0000313" key="4">
    <source>
        <dbReference type="Proteomes" id="UP001144372"/>
    </source>
</evidence>
<keyword evidence="2" id="KW-0472">Membrane</keyword>
<evidence type="ECO:0000256" key="2">
    <source>
        <dbReference type="RuleBase" id="RU362097"/>
    </source>
</evidence>
<evidence type="ECO:0000313" key="3">
    <source>
        <dbReference type="EMBL" id="GLI36171.1"/>
    </source>
</evidence>
<accession>A0A9W6FWG5</accession>
<dbReference type="NCBIfam" id="TIGR01845">
    <property type="entry name" value="outer_NodT"/>
    <property type="match status" value="1"/>
</dbReference>
<dbReference type="SUPFAM" id="SSF56954">
    <property type="entry name" value="Outer membrane efflux proteins (OEP)"/>
    <property type="match status" value="1"/>
</dbReference>
<dbReference type="PANTHER" id="PTHR30203:SF25">
    <property type="entry name" value="OUTER MEMBRANE PROTEIN-RELATED"/>
    <property type="match status" value="1"/>
</dbReference>
<dbReference type="EMBL" id="BSDR01000001">
    <property type="protein sequence ID" value="GLI36171.1"/>
    <property type="molecule type" value="Genomic_DNA"/>
</dbReference>
<dbReference type="PROSITE" id="PS51257">
    <property type="entry name" value="PROKAR_LIPOPROTEIN"/>
    <property type="match status" value="1"/>
</dbReference>
<dbReference type="GO" id="GO:0015562">
    <property type="term" value="F:efflux transmembrane transporter activity"/>
    <property type="evidence" value="ECO:0007669"/>
    <property type="project" value="InterPro"/>
</dbReference>
<evidence type="ECO:0008006" key="5">
    <source>
        <dbReference type="Google" id="ProtNLM"/>
    </source>
</evidence>
<dbReference type="Gene3D" id="1.20.1600.10">
    <property type="entry name" value="Outer membrane efflux proteins (OEP)"/>
    <property type="match status" value="1"/>
</dbReference>
<evidence type="ECO:0000256" key="1">
    <source>
        <dbReference type="ARBA" id="ARBA00007613"/>
    </source>
</evidence>
<proteinExistence type="inferred from homology"/>
<dbReference type="InterPro" id="IPR010131">
    <property type="entry name" value="MdtP/NodT-like"/>
</dbReference>
<gene>
    <name evidence="3" type="ORF">DAMNIGENAA_36040</name>
</gene>
<dbReference type="PANTHER" id="PTHR30203">
    <property type="entry name" value="OUTER MEMBRANE CATION EFFLUX PROTEIN"/>
    <property type="match status" value="1"/>
</dbReference>
<keyword evidence="2" id="KW-0812">Transmembrane</keyword>
<dbReference type="GO" id="GO:0005886">
    <property type="term" value="C:plasma membrane"/>
    <property type="evidence" value="ECO:0007669"/>
    <property type="project" value="UniProtKB-SubCell"/>
</dbReference>
<organism evidence="3 4">
    <name type="scientific">Desulforhabdus amnigena</name>
    <dbReference type="NCBI Taxonomy" id="40218"/>
    <lineage>
        <taxon>Bacteria</taxon>
        <taxon>Pseudomonadati</taxon>
        <taxon>Thermodesulfobacteriota</taxon>
        <taxon>Syntrophobacteria</taxon>
        <taxon>Syntrophobacterales</taxon>
        <taxon>Syntrophobacteraceae</taxon>
        <taxon>Desulforhabdus</taxon>
    </lineage>
</organism>
<keyword evidence="4" id="KW-1185">Reference proteome</keyword>
<name>A0A9W6FWG5_9BACT</name>
<dbReference type="Gene3D" id="2.20.200.10">
    <property type="entry name" value="Outer membrane efflux proteins (OEP)"/>
    <property type="match status" value="1"/>
</dbReference>
<dbReference type="InterPro" id="IPR003423">
    <property type="entry name" value="OMP_efflux"/>
</dbReference>
<comment type="caution">
    <text evidence="3">The sequence shown here is derived from an EMBL/GenBank/DDBJ whole genome shotgun (WGS) entry which is preliminary data.</text>
</comment>
<keyword evidence="2" id="KW-0449">Lipoprotein</keyword>